<evidence type="ECO:0000259" key="3">
    <source>
        <dbReference type="Pfam" id="PF01702"/>
    </source>
</evidence>
<dbReference type="GO" id="GO:0016757">
    <property type="term" value="F:glycosyltransferase activity"/>
    <property type="evidence" value="ECO:0007669"/>
    <property type="project" value="UniProtKB-KW"/>
</dbReference>
<dbReference type="Gene3D" id="3.20.20.105">
    <property type="entry name" value="Queuine tRNA-ribosyltransferase-like"/>
    <property type="match status" value="1"/>
</dbReference>
<dbReference type="RefSeq" id="WP_102816800.1">
    <property type="nucleotide sequence ID" value="NZ_CP179918.1"/>
</dbReference>
<feature type="domain" description="tRNA-guanine(15) transglycosylase-like" evidence="3">
    <location>
        <begin position="14"/>
        <end position="361"/>
    </location>
</feature>
<dbReference type="InterPro" id="IPR036511">
    <property type="entry name" value="TGT-like_sf"/>
</dbReference>
<dbReference type="AlphaFoldDB" id="A0A0U5KNJ6"/>
<dbReference type="EMBL" id="LN887654">
    <property type="protein sequence ID" value="CUR42027.1"/>
    <property type="molecule type" value="Genomic_DNA"/>
</dbReference>
<proteinExistence type="predicted"/>
<keyword evidence="2" id="KW-0671">Queuosine biosynthesis</keyword>
<dbReference type="NCBIfam" id="TIGR00449">
    <property type="entry name" value="tgt_general"/>
    <property type="match status" value="1"/>
</dbReference>
<dbReference type="GO" id="GO:0005737">
    <property type="term" value="C:cytoplasm"/>
    <property type="evidence" value="ECO:0007669"/>
    <property type="project" value="TreeGrafter"/>
</dbReference>
<gene>
    <name evidence="4" type="ORF">LRLP16767_LR202_01845</name>
</gene>
<dbReference type="PANTHER" id="PTHR46499:SF1">
    <property type="entry name" value="QUEUINE TRNA-RIBOSYLTRANSFERASE"/>
    <property type="match status" value="1"/>
</dbReference>
<evidence type="ECO:0000313" key="5">
    <source>
        <dbReference type="Proteomes" id="UP000235484"/>
    </source>
</evidence>
<evidence type="ECO:0000256" key="2">
    <source>
        <dbReference type="ARBA" id="ARBA00022785"/>
    </source>
</evidence>
<dbReference type="EC" id="2.4.2.29" evidence="4"/>
<evidence type="ECO:0000313" key="4">
    <source>
        <dbReference type="EMBL" id="CUR42027.1"/>
    </source>
</evidence>
<dbReference type="InterPro" id="IPR002616">
    <property type="entry name" value="tRNA_ribo_trans-like"/>
</dbReference>
<dbReference type="Proteomes" id="UP000235484">
    <property type="component" value="Unassembled WGS sequence"/>
</dbReference>
<keyword evidence="1" id="KW-0819">tRNA processing</keyword>
<evidence type="ECO:0000256" key="1">
    <source>
        <dbReference type="ARBA" id="ARBA00022694"/>
    </source>
</evidence>
<protein>
    <submittedName>
        <fullName evidence="4">tRNA-guanine transglycosylase</fullName>
        <ecNumber evidence="4">2.4.2.29</ecNumber>
    </submittedName>
</protein>
<keyword evidence="4" id="KW-0328">Glycosyltransferase</keyword>
<dbReference type="PANTHER" id="PTHR46499">
    <property type="entry name" value="QUEUINE TRNA-RIBOSYLTRANSFERASE"/>
    <property type="match status" value="1"/>
</dbReference>
<keyword evidence="4" id="KW-0808">Transferase</keyword>
<accession>A0A0U5KNJ6</accession>
<dbReference type="SUPFAM" id="SSF51713">
    <property type="entry name" value="tRNA-guanine transglycosylase"/>
    <property type="match status" value="1"/>
</dbReference>
<dbReference type="GO" id="GO:0008616">
    <property type="term" value="P:tRNA queuosine(34) biosynthetic process"/>
    <property type="evidence" value="ECO:0007669"/>
    <property type="project" value="UniProtKB-KW"/>
</dbReference>
<name>A0A0U5KNJ6_LIMRT</name>
<dbReference type="Pfam" id="PF01702">
    <property type="entry name" value="TGT"/>
    <property type="match status" value="1"/>
</dbReference>
<dbReference type="InterPro" id="IPR050076">
    <property type="entry name" value="ArchSynthase1/Queuine_TRR"/>
</dbReference>
<reference evidence="5" key="1">
    <citation type="submission" date="2015-10" db="EMBL/GenBank/DDBJ databases">
        <authorList>
            <person name="Crossman L.C."/>
        </authorList>
    </citation>
    <scope>NUCLEOTIDE SEQUENCE [LARGE SCALE GENOMIC DNA]</scope>
    <source>
        <strain evidence="5">20-2</strain>
    </source>
</reference>
<sequence>MSKLEFTINQSDRQARTGLLQVNGRQIETPALVASGDELAKLSPIQLNQAGVSAVKTSGLKRWLKYDSMTEKLGDLHRFFQWDGLLLVDLETEEAYHLAKPRGKKHDGVRFHDPATGQLKFWQPETALQVQEALGADIFQSFDQATDYYAPVDDLKAGVKQTSDWLSVVKLQKGQSLGSIVGGGLKDLRTASIKAVDEAGLSGYRLSGIPSNLDDQEFSRIINEITPKLEEEKLRYLPAALSFDQMIEAILAGVDLIDSNLAAKKAANGIALVNQGATVLHLDRQHFSFDSQVLDRQCACATCRAGYSRALLHSLITNQSFYGEQLLLQHNLFTLNKLMNSLRQAIKNHQTKKFVQELLQNQ</sequence>
<organism evidence="4 5">
    <name type="scientific">Limosilactobacillus reuteri</name>
    <name type="common">Lactobacillus reuteri</name>
    <dbReference type="NCBI Taxonomy" id="1598"/>
    <lineage>
        <taxon>Bacteria</taxon>
        <taxon>Bacillati</taxon>
        <taxon>Bacillota</taxon>
        <taxon>Bacilli</taxon>
        <taxon>Lactobacillales</taxon>
        <taxon>Lactobacillaceae</taxon>
        <taxon>Limosilactobacillus</taxon>
    </lineage>
</organism>